<dbReference type="Gene3D" id="3.30.1240.10">
    <property type="match status" value="1"/>
</dbReference>
<gene>
    <name evidence="4" type="ORF">NESM_000572400</name>
</gene>
<sequence>MARPKVKAVFIDLDGTLFDSEHRISERTVAVLHTLKERGVAFVVATGRPYTDVFGNLAAAALCPDVIVTSNGARVHDARHAVIFECNMCPDSVRRIFQISPHLTDDGTTDLAVPARRLLLNVNCGDRWFTNLCVPEVRAAFHPSYIYEQVDPAAHTAESLQGTHSMWVRGAHDDLACVKKFVDRELSGKISCTFAQPYILDCFPAGMHKGVAMGHVCAHLGILTSEAIAFGDGMNDVQMLRTAGQGYVMANAAEMVKEAAAGLPVIHSNNEEGVARQLEALLAADAFTSCWPDNVTASATLRAQDPPL</sequence>
<dbReference type="SUPFAM" id="SSF56784">
    <property type="entry name" value="HAD-like"/>
    <property type="match status" value="1"/>
</dbReference>
<comment type="cofactor">
    <cofactor evidence="1">
        <name>Mg(2+)</name>
        <dbReference type="ChEBI" id="CHEBI:18420"/>
    </cofactor>
</comment>
<dbReference type="InterPro" id="IPR023214">
    <property type="entry name" value="HAD_sf"/>
</dbReference>
<evidence type="ECO:0000256" key="2">
    <source>
        <dbReference type="ARBA" id="ARBA00022801"/>
    </source>
</evidence>
<dbReference type="Proteomes" id="UP001430356">
    <property type="component" value="Unassembled WGS sequence"/>
</dbReference>
<comment type="caution">
    <text evidence="4">The sequence shown here is derived from an EMBL/GenBank/DDBJ whole genome shotgun (WGS) entry which is preliminary data.</text>
</comment>
<dbReference type="AlphaFoldDB" id="A0AAW0EQA0"/>
<dbReference type="EMBL" id="JAECZO010000074">
    <property type="protein sequence ID" value="KAK7196360.1"/>
    <property type="molecule type" value="Genomic_DNA"/>
</dbReference>
<reference evidence="4 5" key="1">
    <citation type="journal article" date="2021" name="MBio">
        <title>A New Model Trypanosomatid, Novymonas esmeraldas: Genomic Perception of Its 'Candidatus Pandoraea novymonadis' Endosymbiont.</title>
        <authorList>
            <person name="Zakharova A."/>
            <person name="Saura A."/>
            <person name="Butenko A."/>
            <person name="Podesvova L."/>
            <person name="Warmusova S."/>
            <person name="Kostygov A.Y."/>
            <person name="Nenarokova A."/>
            <person name="Lukes J."/>
            <person name="Opperdoes F.R."/>
            <person name="Yurchenko V."/>
        </authorList>
    </citation>
    <scope>NUCLEOTIDE SEQUENCE [LARGE SCALE GENOMIC DNA]</scope>
    <source>
        <strain evidence="4 5">E262AT.01</strain>
    </source>
</reference>
<dbReference type="InterPro" id="IPR036412">
    <property type="entry name" value="HAD-like_sf"/>
</dbReference>
<organism evidence="4 5">
    <name type="scientific">Novymonas esmeraldas</name>
    <dbReference type="NCBI Taxonomy" id="1808958"/>
    <lineage>
        <taxon>Eukaryota</taxon>
        <taxon>Discoba</taxon>
        <taxon>Euglenozoa</taxon>
        <taxon>Kinetoplastea</taxon>
        <taxon>Metakinetoplastina</taxon>
        <taxon>Trypanosomatida</taxon>
        <taxon>Trypanosomatidae</taxon>
        <taxon>Novymonas</taxon>
    </lineage>
</organism>
<dbReference type="GO" id="GO:0016787">
    <property type="term" value="F:hydrolase activity"/>
    <property type="evidence" value="ECO:0007669"/>
    <property type="project" value="UniProtKB-KW"/>
</dbReference>
<name>A0AAW0EQA0_9TRYP</name>
<keyword evidence="3" id="KW-0460">Magnesium</keyword>
<dbReference type="PANTHER" id="PTHR47267:SF5">
    <property type="entry name" value="DEHALOGENASE-LIKE HYDROLASE, PUTATIVE-RELATED"/>
    <property type="match status" value="1"/>
</dbReference>
<dbReference type="Pfam" id="PF08282">
    <property type="entry name" value="Hydrolase_3"/>
    <property type="match status" value="1"/>
</dbReference>
<dbReference type="Gene3D" id="3.40.50.1000">
    <property type="entry name" value="HAD superfamily/HAD-like"/>
    <property type="match status" value="1"/>
</dbReference>
<keyword evidence="2 4" id="KW-0378">Hydrolase</keyword>
<dbReference type="SFLD" id="SFLDS00003">
    <property type="entry name" value="Haloacid_Dehalogenase"/>
    <property type="match status" value="1"/>
</dbReference>
<evidence type="ECO:0000256" key="3">
    <source>
        <dbReference type="ARBA" id="ARBA00022842"/>
    </source>
</evidence>
<evidence type="ECO:0000313" key="4">
    <source>
        <dbReference type="EMBL" id="KAK7196360.1"/>
    </source>
</evidence>
<keyword evidence="5" id="KW-1185">Reference proteome</keyword>
<evidence type="ECO:0000256" key="1">
    <source>
        <dbReference type="ARBA" id="ARBA00001946"/>
    </source>
</evidence>
<accession>A0AAW0EQA0</accession>
<proteinExistence type="predicted"/>
<dbReference type="PANTHER" id="PTHR47267">
    <property type="match status" value="1"/>
</dbReference>
<protein>
    <submittedName>
        <fullName evidence="4">Haloacid dehalogenase-like hydrolase-like protein</fullName>
    </submittedName>
</protein>
<evidence type="ECO:0000313" key="5">
    <source>
        <dbReference type="Proteomes" id="UP001430356"/>
    </source>
</evidence>
<dbReference type="SFLD" id="SFLDG01140">
    <property type="entry name" value="C2.B:_Phosphomannomutase_and_P"/>
    <property type="match status" value="1"/>
</dbReference>
<dbReference type="PROSITE" id="PS01229">
    <property type="entry name" value="COF_2"/>
    <property type="match status" value="1"/>
</dbReference>